<evidence type="ECO:0000313" key="2">
    <source>
        <dbReference type="Proteomes" id="UP001176806"/>
    </source>
</evidence>
<dbReference type="EMBL" id="JAUOEL010000004">
    <property type="protein sequence ID" value="MDO5974851.1"/>
    <property type="molecule type" value="Genomic_DNA"/>
</dbReference>
<reference evidence="1" key="1">
    <citation type="submission" date="2023-07" db="EMBL/GenBank/DDBJ databases">
        <title>Two novel species in the genus Flavivirga.</title>
        <authorList>
            <person name="Kwon K."/>
        </authorList>
    </citation>
    <scope>NUCLEOTIDE SEQUENCE</scope>
    <source>
        <strain evidence="1">KACC 14158</strain>
    </source>
</reference>
<proteinExistence type="predicted"/>
<sequence>MTVDAEYYILTDAATLKAFKDHMKAGEKNEVYKILKTNKDPRKAKKVDYVAAQFKADGESVSGMVVM</sequence>
<organism evidence="1 2">
    <name type="scientific">Flavivirga jejuensis</name>
    <dbReference type="NCBI Taxonomy" id="870487"/>
    <lineage>
        <taxon>Bacteria</taxon>
        <taxon>Pseudomonadati</taxon>
        <taxon>Bacteroidota</taxon>
        <taxon>Flavobacteriia</taxon>
        <taxon>Flavobacteriales</taxon>
        <taxon>Flavobacteriaceae</taxon>
        <taxon>Flavivirga</taxon>
    </lineage>
</organism>
<dbReference type="RefSeq" id="WP_303301994.1">
    <property type="nucleotide sequence ID" value="NZ_BAABDA010000029.1"/>
</dbReference>
<name>A0ABT8WNW7_9FLAO</name>
<comment type="caution">
    <text evidence="1">The sequence shown here is derived from an EMBL/GenBank/DDBJ whole genome shotgun (WGS) entry which is preliminary data.</text>
</comment>
<protein>
    <submittedName>
        <fullName evidence="1">Uncharacterized protein</fullName>
    </submittedName>
</protein>
<evidence type="ECO:0000313" key="1">
    <source>
        <dbReference type="EMBL" id="MDO5974851.1"/>
    </source>
</evidence>
<keyword evidence="2" id="KW-1185">Reference proteome</keyword>
<gene>
    <name evidence="1" type="ORF">Q4Q40_11700</name>
</gene>
<accession>A0ABT8WNW7</accession>
<dbReference type="Proteomes" id="UP001176806">
    <property type="component" value="Unassembled WGS sequence"/>
</dbReference>